<gene>
    <name evidence="3" type="ORF">HPB52_005035</name>
</gene>
<evidence type="ECO:0000256" key="1">
    <source>
        <dbReference type="ARBA" id="ARBA00022942"/>
    </source>
</evidence>
<dbReference type="Proteomes" id="UP000821837">
    <property type="component" value="Chromosome 5"/>
</dbReference>
<evidence type="ECO:0000313" key="4">
    <source>
        <dbReference type="Proteomes" id="UP000821837"/>
    </source>
</evidence>
<dbReference type="SUPFAM" id="SSF56235">
    <property type="entry name" value="N-terminal nucleophile aminohydrolases (Ntn hydrolases)"/>
    <property type="match status" value="1"/>
</dbReference>
<keyword evidence="4" id="KW-1185">Reference proteome</keyword>
<name>A0A9D4SVR7_RHISA</name>
<sequence length="155" mass="16709">MQISSDDFVCVPNNFLSVLPDGVTFESYVQVDSSVQTSGVITHAEIIESACPQVATSEDPSALSGEDSDDSNEGAYFPWKATAMGKNQMSGKAFLEKRYSEELELEDAVHTAILTLKEGFEGQMTADNIEVGLCDAAGFRRLSPGEVKDYLANIA</sequence>
<evidence type="ECO:0000313" key="3">
    <source>
        <dbReference type="EMBL" id="KAH7951142.1"/>
    </source>
</evidence>
<dbReference type="EMBL" id="JABSTV010001251">
    <property type="protein sequence ID" value="KAH7951142.1"/>
    <property type="molecule type" value="Genomic_DNA"/>
</dbReference>
<keyword evidence="1" id="KW-0647">Proteasome</keyword>
<dbReference type="Pfam" id="PF00227">
    <property type="entry name" value="Proteasome"/>
    <property type="match status" value="1"/>
</dbReference>
<feature type="region of interest" description="Disordered" evidence="2">
    <location>
        <begin position="54"/>
        <end position="73"/>
    </location>
</feature>
<dbReference type="Gene3D" id="3.60.20.10">
    <property type="entry name" value="Glutamine Phosphoribosylpyrophosphate, subunit 1, domain 1"/>
    <property type="match status" value="1"/>
</dbReference>
<dbReference type="InterPro" id="IPR029055">
    <property type="entry name" value="Ntn_hydrolases_N"/>
</dbReference>
<dbReference type="InterPro" id="IPR001353">
    <property type="entry name" value="Proteasome_sua/b"/>
</dbReference>
<reference evidence="3" key="1">
    <citation type="journal article" date="2020" name="Cell">
        <title>Large-Scale Comparative Analyses of Tick Genomes Elucidate Their Genetic Diversity and Vector Capacities.</title>
        <authorList>
            <consortium name="Tick Genome and Microbiome Consortium (TIGMIC)"/>
            <person name="Jia N."/>
            <person name="Wang J."/>
            <person name="Shi W."/>
            <person name="Du L."/>
            <person name="Sun Y."/>
            <person name="Zhan W."/>
            <person name="Jiang J.F."/>
            <person name="Wang Q."/>
            <person name="Zhang B."/>
            <person name="Ji P."/>
            <person name="Bell-Sakyi L."/>
            <person name="Cui X.M."/>
            <person name="Yuan T.T."/>
            <person name="Jiang B.G."/>
            <person name="Yang W.F."/>
            <person name="Lam T.T."/>
            <person name="Chang Q.C."/>
            <person name="Ding S.J."/>
            <person name="Wang X.J."/>
            <person name="Zhu J.G."/>
            <person name="Ruan X.D."/>
            <person name="Zhao L."/>
            <person name="Wei J.T."/>
            <person name="Ye R.Z."/>
            <person name="Que T.C."/>
            <person name="Du C.H."/>
            <person name="Zhou Y.H."/>
            <person name="Cheng J.X."/>
            <person name="Dai P.F."/>
            <person name="Guo W.B."/>
            <person name="Han X.H."/>
            <person name="Huang E.J."/>
            <person name="Li L.F."/>
            <person name="Wei W."/>
            <person name="Gao Y.C."/>
            <person name="Liu J.Z."/>
            <person name="Shao H.Z."/>
            <person name="Wang X."/>
            <person name="Wang C.C."/>
            <person name="Yang T.C."/>
            <person name="Huo Q.B."/>
            <person name="Li W."/>
            <person name="Chen H.Y."/>
            <person name="Chen S.E."/>
            <person name="Zhou L.G."/>
            <person name="Ni X.B."/>
            <person name="Tian J.H."/>
            <person name="Sheng Y."/>
            <person name="Liu T."/>
            <person name="Pan Y.S."/>
            <person name="Xia L.Y."/>
            <person name="Li J."/>
            <person name="Zhao F."/>
            <person name="Cao W.C."/>
        </authorList>
    </citation>
    <scope>NUCLEOTIDE SEQUENCE</scope>
    <source>
        <strain evidence="3">Rsan-2018</strain>
    </source>
</reference>
<reference evidence="3" key="2">
    <citation type="submission" date="2021-09" db="EMBL/GenBank/DDBJ databases">
        <authorList>
            <person name="Jia N."/>
            <person name="Wang J."/>
            <person name="Shi W."/>
            <person name="Du L."/>
            <person name="Sun Y."/>
            <person name="Zhan W."/>
            <person name="Jiang J."/>
            <person name="Wang Q."/>
            <person name="Zhang B."/>
            <person name="Ji P."/>
            <person name="Sakyi L.B."/>
            <person name="Cui X."/>
            <person name="Yuan T."/>
            <person name="Jiang B."/>
            <person name="Yang W."/>
            <person name="Lam T.T.-Y."/>
            <person name="Chang Q."/>
            <person name="Ding S."/>
            <person name="Wang X."/>
            <person name="Zhu J."/>
            <person name="Ruan X."/>
            <person name="Zhao L."/>
            <person name="Wei J."/>
            <person name="Que T."/>
            <person name="Du C."/>
            <person name="Cheng J."/>
            <person name="Dai P."/>
            <person name="Han X."/>
            <person name="Huang E."/>
            <person name="Gao Y."/>
            <person name="Liu J."/>
            <person name="Shao H."/>
            <person name="Ye R."/>
            <person name="Li L."/>
            <person name="Wei W."/>
            <person name="Wang X."/>
            <person name="Wang C."/>
            <person name="Huo Q."/>
            <person name="Li W."/>
            <person name="Guo W."/>
            <person name="Chen H."/>
            <person name="Chen S."/>
            <person name="Zhou L."/>
            <person name="Zhou L."/>
            <person name="Ni X."/>
            <person name="Tian J."/>
            <person name="Zhou Y."/>
            <person name="Sheng Y."/>
            <person name="Liu T."/>
            <person name="Pan Y."/>
            <person name="Xia L."/>
            <person name="Li J."/>
            <person name="Zhao F."/>
            <person name="Cao W."/>
        </authorList>
    </citation>
    <scope>NUCLEOTIDE SEQUENCE</scope>
    <source>
        <strain evidence="3">Rsan-2018</strain>
        <tissue evidence="3">Larvae</tissue>
    </source>
</reference>
<evidence type="ECO:0000256" key="2">
    <source>
        <dbReference type="SAM" id="MobiDB-lite"/>
    </source>
</evidence>
<comment type="caution">
    <text evidence="3">The sequence shown here is derived from an EMBL/GenBank/DDBJ whole genome shotgun (WGS) entry which is preliminary data.</text>
</comment>
<organism evidence="3 4">
    <name type="scientific">Rhipicephalus sanguineus</name>
    <name type="common">Brown dog tick</name>
    <name type="synonym">Ixodes sanguineus</name>
    <dbReference type="NCBI Taxonomy" id="34632"/>
    <lineage>
        <taxon>Eukaryota</taxon>
        <taxon>Metazoa</taxon>
        <taxon>Ecdysozoa</taxon>
        <taxon>Arthropoda</taxon>
        <taxon>Chelicerata</taxon>
        <taxon>Arachnida</taxon>
        <taxon>Acari</taxon>
        <taxon>Parasitiformes</taxon>
        <taxon>Ixodida</taxon>
        <taxon>Ixodoidea</taxon>
        <taxon>Ixodidae</taxon>
        <taxon>Rhipicephalinae</taxon>
        <taxon>Rhipicephalus</taxon>
        <taxon>Rhipicephalus</taxon>
    </lineage>
</organism>
<dbReference type="GO" id="GO:0051603">
    <property type="term" value="P:proteolysis involved in protein catabolic process"/>
    <property type="evidence" value="ECO:0007669"/>
    <property type="project" value="InterPro"/>
</dbReference>
<dbReference type="AlphaFoldDB" id="A0A9D4SVR7"/>
<protein>
    <submittedName>
        <fullName evidence="3">Uncharacterized protein</fullName>
    </submittedName>
</protein>
<accession>A0A9D4SVR7</accession>
<dbReference type="PANTHER" id="PTHR11599">
    <property type="entry name" value="PROTEASOME SUBUNIT ALPHA/BETA"/>
    <property type="match status" value="1"/>
</dbReference>
<proteinExistence type="predicted"/>
<dbReference type="InterPro" id="IPR050115">
    <property type="entry name" value="Proteasome_alpha"/>
</dbReference>
<dbReference type="GO" id="GO:0005839">
    <property type="term" value="C:proteasome core complex"/>
    <property type="evidence" value="ECO:0007669"/>
    <property type="project" value="InterPro"/>
</dbReference>